<dbReference type="SUPFAM" id="SSF50465">
    <property type="entry name" value="EF-Tu/eEF-1alpha/eIF2-gamma C-terminal domain"/>
    <property type="match status" value="1"/>
</dbReference>
<dbReference type="Pfam" id="PF22594">
    <property type="entry name" value="GTP-eEF1A_C"/>
    <property type="match status" value="1"/>
</dbReference>
<reference evidence="17" key="1">
    <citation type="journal article" date="2023" name="Mol. Phylogenet. Evol.">
        <title>Genome-scale phylogeny and comparative genomics of the fungal order Sordariales.</title>
        <authorList>
            <person name="Hensen N."/>
            <person name="Bonometti L."/>
            <person name="Westerberg I."/>
            <person name="Brannstrom I.O."/>
            <person name="Guillou S."/>
            <person name="Cros-Aarteil S."/>
            <person name="Calhoun S."/>
            <person name="Haridas S."/>
            <person name="Kuo A."/>
            <person name="Mondo S."/>
            <person name="Pangilinan J."/>
            <person name="Riley R."/>
            <person name="LaButti K."/>
            <person name="Andreopoulos B."/>
            <person name="Lipzen A."/>
            <person name="Chen C."/>
            <person name="Yan M."/>
            <person name="Daum C."/>
            <person name="Ng V."/>
            <person name="Clum A."/>
            <person name="Steindorff A."/>
            <person name="Ohm R.A."/>
            <person name="Martin F."/>
            <person name="Silar P."/>
            <person name="Natvig D.O."/>
            <person name="Lalanne C."/>
            <person name="Gautier V."/>
            <person name="Ament-Velasquez S.L."/>
            <person name="Kruys A."/>
            <person name="Hutchinson M.I."/>
            <person name="Powell A.J."/>
            <person name="Barry K."/>
            <person name="Miller A.N."/>
            <person name="Grigoriev I.V."/>
            <person name="Debuchy R."/>
            <person name="Gladieux P."/>
            <person name="Hiltunen Thoren M."/>
            <person name="Johannesson H."/>
        </authorList>
    </citation>
    <scope>NUCLEOTIDE SEQUENCE</scope>
    <source>
        <strain evidence="17">PSN324</strain>
    </source>
</reference>
<dbReference type="InterPro" id="IPR009001">
    <property type="entry name" value="Transl_elong_EF1A/Init_IF2_C"/>
</dbReference>
<comment type="caution">
    <text evidence="17">The sequence shown here is derived from an EMBL/GenBank/DDBJ whole genome shotgun (WGS) entry which is preliminary data.</text>
</comment>
<feature type="region of interest" description="Disordered" evidence="15">
    <location>
        <begin position="1"/>
        <end position="284"/>
    </location>
</feature>
<feature type="compositionally biased region" description="Polar residues" evidence="15">
    <location>
        <begin position="21"/>
        <end position="35"/>
    </location>
</feature>
<dbReference type="CDD" id="cd01883">
    <property type="entry name" value="EF1_alpha"/>
    <property type="match status" value="1"/>
</dbReference>
<sequence>MSNNVQESWEDDPAAQDDNLARQTQQMNLGNQQGGSFRPAAASFTPGAASFTPGQAYGGGGYAPQYQQQQYYGGQQGYYPQYGQQGYQQPYGQQGYGNVYGQGQGQGQGGYNQGYGQWQNYQQQQQQYQQPQQSQQQATNTKPAPTIAKRPAQAPAPAAASAAAPAQTDAPKPAPAAKVLTIGGDAKPKAAKVLSIGGDGKPKEEPKKEAKKEDSRKDEAKKEGTVDAAQKVAAAKAVEKTDSKAASGKSSPAPSSGRSSPSAAASKAAVRDADAVEKEQAADVDEETLKEIYGKEHVNIIFIGHVDAGKSTLGGAILYVTGMVDQRTLDKYKREAKDMGRETWYLSWALDLTNEERAKGKTVEVGRGFFETEKRKYSILDAPGHKTYVPNMIGGASQADVGILVISARKGEYETGFEKGGQTREHAMLAKTQGVNKLIVAINKMDDPTVNWSHERYLECTTKLQQFLKGTGYNLKTDVFFMPIAAQQTMGIKTRVPKDVAPWYDGPSLLEYLDNMSALERKVNAPFMMAVAGKYRDMGTMIEGKIEAGVIKKGMSVVMMPNKQTIDIAAVYGETEDEVSIAQCGDQVRLRLRGIEEEEIMPGFVLCSPKRLVHNVSQFEAQIRILDLKSILTAGFNCVLHVHAAIEEVTFAALLHKLQKGTNRKSKLPPSHAKKGDSIIARLQVTGGAGSVCVERFEDYPQMGRFTLRDQVSYSFSILLSLDSTAFLTFFNRAKPLLSERLPSSLRMTRLKLMMATRSSSLGQQSPKFAILNEV</sequence>
<keyword evidence="5" id="KW-0963">Cytoplasm</keyword>
<dbReference type="InterPro" id="IPR027417">
    <property type="entry name" value="P-loop_NTPase"/>
</dbReference>
<dbReference type="AlphaFoldDB" id="A0AAV9HPN4"/>
<dbReference type="Proteomes" id="UP001321749">
    <property type="component" value="Unassembled WGS sequence"/>
</dbReference>
<proteinExistence type="inferred from homology"/>
<evidence type="ECO:0000256" key="9">
    <source>
        <dbReference type="ARBA" id="ARBA00022917"/>
    </source>
</evidence>
<dbReference type="Gene3D" id="3.40.50.300">
    <property type="entry name" value="P-loop containing nucleotide triphosphate hydrolases"/>
    <property type="match status" value="1"/>
</dbReference>
<evidence type="ECO:0000256" key="4">
    <source>
        <dbReference type="ARBA" id="ARBA00015765"/>
    </source>
</evidence>
<evidence type="ECO:0000256" key="14">
    <source>
        <dbReference type="ARBA" id="ARBA00031881"/>
    </source>
</evidence>
<evidence type="ECO:0000256" key="6">
    <source>
        <dbReference type="ARBA" id="ARBA00022553"/>
    </source>
</evidence>
<evidence type="ECO:0000259" key="16">
    <source>
        <dbReference type="PROSITE" id="PS51722"/>
    </source>
</evidence>
<dbReference type="PRINTS" id="PR00315">
    <property type="entry name" value="ELONGATNFCT"/>
</dbReference>
<dbReference type="PROSITE" id="PS51722">
    <property type="entry name" value="G_TR_2"/>
    <property type="match status" value="1"/>
</dbReference>
<evidence type="ECO:0000256" key="5">
    <source>
        <dbReference type="ARBA" id="ARBA00022490"/>
    </source>
</evidence>
<evidence type="ECO:0000313" key="17">
    <source>
        <dbReference type="EMBL" id="KAK4462709.1"/>
    </source>
</evidence>
<feature type="compositionally biased region" description="Low complexity" evidence="15">
    <location>
        <begin position="63"/>
        <end position="93"/>
    </location>
</feature>
<dbReference type="GO" id="GO:0003924">
    <property type="term" value="F:GTPase activity"/>
    <property type="evidence" value="ECO:0007669"/>
    <property type="project" value="InterPro"/>
</dbReference>
<evidence type="ECO:0000256" key="10">
    <source>
        <dbReference type="ARBA" id="ARBA00023134"/>
    </source>
</evidence>
<reference evidence="17" key="2">
    <citation type="submission" date="2023-06" db="EMBL/GenBank/DDBJ databases">
        <authorList>
            <consortium name="Lawrence Berkeley National Laboratory"/>
            <person name="Mondo S.J."/>
            <person name="Hensen N."/>
            <person name="Bonometti L."/>
            <person name="Westerberg I."/>
            <person name="Brannstrom I.O."/>
            <person name="Guillou S."/>
            <person name="Cros-Aarteil S."/>
            <person name="Calhoun S."/>
            <person name="Haridas S."/>
            <person name="Kuo A."/>
            <person name="Pangilinan J."/>
            <person name="Riley R."/>
            <person name="Labutti K."/>
            <person name="Andreopoulos B."/>
            <person name="Lipzen A."/>
            <person name="Chen C."/>
            <person name="Yanf M."/>
            <person name="Daum C."/>
            <person name="Ng V."/>
            <person name="Clum A."/>
            <person name="Steindorff A."/>
            <person name="Ohm R."/>
            <person name="Martin F."/>
            <person name="Silar P."/>
            <person name="Natvig D."/>
            <person name="Lalanne C."/>
            <person name="Gautier V."/>
            <person name="Ament-Velasquez S.L."/>
            <person name="Kruys A."/>
            <person name="Hutchinson M.I."/>
            <person name="Powell A.J."/>
            <person name="Barry K."/>
            <person name="Miller A.N."/>
            <person name="Grigoriev I.V."/>
            <person name="Debuchy R."/>
            <person name="Gladieux P."/>
            <person name="Thoren M.H."/>
            <person name="Johannesson H."/>
        </authorList>
    </citation>
    <scope>NUCLEOTIDE SEQUENCE</scope>
    <source>
        <strain evidence="17">PSN324</strain>
    </source>
</reference>
<dbReference type="CDD" id="cd04089">
    <property type="entry name" value="eRF3_II"/>
    <property type="match status" value="1"/>
</dbReference>
<comment type="subcellular location">
    <subcellularLocation>
        <location evidence="1">Cytoplasm</location>
    </subcellularLocation>
</comment>
<evidence type="ECO:0000256" key="8">
    <source>
        <dbReference type="ARBA" id="ARBA00022741"/>
    </source>
</evidence>
<dbReference type="PRINTS" id="PR01343">
    <property type="entry name" value="YEASTERF"/>
</dbReference>
<feature type="compositionally biased region" description="Low complexity" evidence="15">
    <location>
        <begin position="148"/>
        <end position="177"/>
    </location>
</feature>
<organism evidence="17 18">
    <name type="scientific">Cladorrhinum samala</name>
    <dbReference type="NCBI Taxonomy" id="585594"/>
    <lineage>
        <taxon>Eukaryota</taxon>
        <taxon>Fungi</taxon>
        <taxon>Dikarya</taxon>
        <taxon>Ascomycota</taxon>
        <taxon>Pezizomycotina</taxon>
        <taxon>Sordariomycetes</taxon>
        <taxon>Sordariomycetidae</taxon>
        <taxon>Sordariales</taxon>
        <taxon>Podosporaceae</taxon>
        <taxon>Cladorrhinum</taxon>
    </lineage>
</organism>
<evidence type="ECO:0000256" key="3">
    <source>
        <dbReference type="ARBA" id="ARBA00013870"/>
    </source>
</evidence>
<dbReference type="InterPro" id="IPR050100">
    <property type="entry name" value="TRAFAC_GTPase_members"/>
</dbReference>
<feature type="compositionally biased region" description="Gly residues" evidence="15">
    <location>
        <begin position="94"/>
        <end position="113"/>
    </location>
</feature>
<feature type="compositionally biased region" description="Low complexity" evidence="15">
    <location>
        <begin position="226"/>
        <end position="236"/>
    </location>
</feature>
<comment type="similarity">
    <text evidence="2">Belongs to the TRAFAC class translation factor GTPase superfamily. Classic translation factor GTPase family. EF-Tu/EF-1A subfamily.</text>
</comment>
<feature type="domain" description="Tr-type G" evidence="16">
    <location>
        <begin position="295"/>
        <end position="522"/>
    </location>
</feature>
<dbReference type="SUPFAM" id="SSF52540">
    <property type="entry name" value="P-loop containing nucleoside triphosphate hydrolases"/>
    <property type="match status" value="1"/>
</dbReference>
<keyword evidence="18" id="KW-1185">Reference proteome</keyword>
<evidence type="ECO:0000256" key="12">
    <source>
        <dbReference type="ARBA" id="ARBA00030210"/>
    </source>
</evidence>
<evidence type="ECO:0000256" key="1">
    <source>
        <dbReference type="ARBA" id="ARBA00004496"/>
    </source>
</evidence>
<dbReference type="InterPro" id="IPR000795">
    <property type="entry name" value="T_Tr_GTP-bd_dom"/>
</dbReference>
<dbReference type="GO" id="GO:0000288">
    <property type="term" value="P:nuclear-transcribed mRNA catabolic process, deadenylation-dependent decay"/>
    <property type="evidence" value="ECO:0007669"/>
    <property type="project" value="InterPro"/>
</dbReference>
<keyword evidence="9" id="KW-0648">Protein biosynthesis</keyword>
<dbReference type="GO" id="GO:0005525">
    <property type="term" value="F:GTP binding"/>
    <property type="evidence" value="ECO:0007669"/>
    <property type="project" value="UniProtKB-KW"/>
</dbReference>
<accession>A0AAV9HPN4</accession>
<dbReference type="InterPro" id="IPR054696">
    <property type="entry name" value="GTP-eEF1A_C"/>
</dbReference>
<evidence type="ECO:0000256" key="13">
    <source>
        <dbReference type="ARBA" id="ARBA00030845"/>
    </source>
</evidence>
<evidence type="ECO:0000313" key="18">
    <source>
        <dbReference type="Proteomes" id="UP001321749"/>
    </source>
</evidence>
<evidence type="ECO:0000256" key="11">
    <source>
        <dbReference type="ARBA" id="ARBA00029585"/>
    </source>
</evidence>
<keyword evidence="6" id="KW-0597">Phosphoprotein</keyword>
<evidence type="ECO:0000256" key="7">
    <source>
        <dbReference type="ARBA" id="ARBA00022737"/>
    </source>
</evidence>
<dbReference type="GO" id="GO:0005737">
    <property type="term" value="C:cytoplasm"/>
    <property type="evidence" value="ECO:0007669"/>
    <property type="project" value="UniProtKB-SubCell"/>
</dbReference>
<evidence type="ECO:0000256" key="15">
    <source>
        <dbReference type="SAM" id="MobiDB-lite"/>
    </source>
</evidence>
<feature type="compositionally biased region" description="Low complexity" evidence="15">
    <location>
        <begin position="244"/>
        <end position="268"/>
    </location>
</feature>
<keyword evidence="8" id="KW-0547">Nucleotide-binding</keyword>
<dbReference type="GO" id="GO:0003747">
    <property type="term" value="F:translation release factor activity"/>
    <property type="evidence" value="ECO:0007669"/>
    <property type="project" value="InterPro"/>
</dbReference>
<feature type="compositionally biased region" description="Basic and acidic residues" evidence="15">
    <location>
        <begin position="269"/>
        <end position="284"/>
    </location>
</feature>
<keyword evidence="10" id="KW-0342">GTP-binding</keyword>
<gene>
    <name evidence="17" type="ORF">QBC42DRAFT_76707</name>
</gene>
<keyword evidence="17" id="KW-0378">Hydrolase</keyword>
<dbReference type="FunFam" id="3.40.50.300:FF:000503">
    <property type="entry name" value="Peptide chain release factor subunit 3"/>
    <property type="match status" value="1"/>
</dbReference>
<protein>
    <recommendedName>
        <fullName evidence="3">Elongation factor 1-alpha</fullName>
    </recommendedName>
    <alternativeName>
        <fullName evidence="14">ERF-3</fullName>
    </alternativeName>
    <alternativeName>
        <fullName evidence="13">ERF2</fullName>
    </alternativeName>
    <alternativeName>
        <fullName evidence="4">Eukaryotic peptide chain release factor GTP-binding subunit</fullName>
    </alternativeName>
    <alternativeName>
        <fullName evidence="11">Polypeptide release factor 3</fullName>
    </alternativeName>
    <alternativeName>
        <fullName evidence="12">Translation release factor 3</fullName>
    </alternativeName>
</protein>
<dbReference type="Pfam" id="PF00009">
    <property type="entry name" value="GTP_EFTU"/>
    <property type="match status" value="1"/>
</dbReference>
<feature type="compositionally biased region" description="Low complexity" evidence="15">
    <location>
        <begin position="114"/>
        <end position="138"/>
    </location>
</feature>
<dbReference type="EMBL" id="MU864968">
    <property type="protein sequence ID" value="KAK4462709.1"/>
    <property type="molecule type" value="Genomic_DNA"/>
</dbReference>
<keyword evidence="7" id="KW-0677">Repeat</keyword>
<dbReference type="Gene3D" id="2.40.30.10">
    <property type="entry name" value="Translation factors"/>
    <property type="match status" value="2"/>
</dbReference>
<dbReference type="InterPro" id="IPR004161">
    <property type="entry name" value="EFTu-like_2"/>
</dbReference>
<dbReference type="FunFam" id="2.40.30.10:FF:000061">
    <property type="entry name" value="Translation release factor eRF3, putative"/>
    <property type="match status" value="1"/>
</dbReference>
<name>A0AAV9HPN4_9PEZI</name>
<dbReference type="SUPFAM" id="SSF50447">
    <property type="entry name" value="Translation proteins"/>
    <property type="match status" value="1"/>
</dbReference>
<dbReference type="CDD" id="cd03704">
    <property type="entry name" value="eRF3_C_III"/>
    <property type="match status" value="1"/>
</dbReference>
<dbReference type="InterPro" id="IPR003285">
    <property type="entry name" value="Sup35"/>
</dbReference>
<dbReference type="InterPro" id="IPR009000">
    <property type="entry name" value="Transl_B-barrel_sf"/>
</dbReference>
<evidence type="ECO:0000256" key="2">
    <source>
        <dbReference type="ARBA" id="ARBA00007249"/>
    </source>
</evidence>
<dbReference type="Pfam" id="PF03144">
    <property type="entry name" value="GTP_EFTU_D2"/>
    <property type="match status" value="1"/>
</dbReference>
<feature type="compositionally biased region" description="Basic and acidic residues" evidence="15">
    <location>
        <begin position="200"/>
        <end position="225"/>
    </location>
</feature>
<dbReference type="PANTHER" id="PTHR23115">
    <property type="entry name" value="TRANSLATION FACTOR"/>
    <property type="match status" value="1"/>
</dbReference>